<evidence type="ECO:0000313" key="1">
    <source>
        <dbReference type="EMBL" id="EQB12337.1"/>
    </source>
</evidence>
<dbReference type="EMBL" id="ATDP01000103">
    <property type="protein sequence ID" value="EQB12337.1"/>
    <property type="molecule type" value="Genomic_DNA"/>
</dbReference>
<name>T0HH64_9SPHN</name>
<dbReference type="InterPro" id="IPR029044">
    <property type="entry name" value="Nucleotide-diphossugar_trans"/>
</dbReference>
<dbReference type="SUPFAM" id="SSF53448">
    <property type="entry name" value="Nucleotide-diphospho-sugar transferases"/>
    <property type="match status" value="1"/>
</dbReference>
<organism evidence="1 2">
    <name type="scientific">Sphingobium lactosutens DS20</name>
    <dbReference type="NCBI Taxonomy" id="1331060"/>
    <lineage>
        <taxon>Bacteria</taxon>
        <taxon>Pseudomonadati</taxon>
        <taxon>Pseudomonadota</taxon>
        <taxon>Alphaproteobacteria</taxon>
        <taxon>Sphingomonadales</taxon>
        <taxon>Sphingomonadaceae</taxon>
        <taxon>Sphingobium</taxon>
    </lineage>
</organism>
<dbReference type="OrthoDB" id="5294733at2"/>
<dbReference type="Pfam" id="PF13641">
    <property type="entry name" value="Glyco_tranf_2_3"/>
    <property type="match status" value="1"/>
</dbReference>
<dbReference type="AlphaFoldDB" id="T0HH64"/>
<evidence type="ECO:0000313" key="2">
    <source>
        <dbReference type="Proteomes" id="UP000015531"/>
    </source>
</evidence>
<dbReference type="RefSeq" id="WP_021227454.1">
    <property type="nucleotide sequence ID" value="NZ_ATDP01000103.1"/>
</dbReference>
<comment type="caution">
    <text evidence="1">The sequence shown here is derived from an EMBL/GenBank/DDBJ whole genome shotgun (WGS) entry which is preliminary data.</text>
</comment>
<gene>
    <name evidence="1" type="ORF">RLDS_19515</name>
</gene>
<proteinExistence type="predicted"/>
<reference evidence="1 2" key="1">
    <citation type="journal article" date="2013" name="Genome Announc.">
        <title>Draft Genome Sequence of Sphingobium lactosutens Strain DS20T, Isolated from a Hexachlorocyclohexane Dumpsite.</title>
        <authorList>
            <person name="Kumar R."/>
            <person name="Dwivedi V."/>
            <person name="Negi V."/>
            <person name="Khurana J.P."/>
            <person name="Lal R."/>
        </authorList>
    </citation>
    <scope>NUCLEOTIDE SEQUENCE [LARGE SCALE GENOMIC DNA]</scope>
    <source>
        <strain evidence="1 2">DS20</strain>
    </source>
</reference>
<sequence>MGVKPLGAGTAALLVAVHHEILLFAAVGLAIGGLDDLLIDLLYFGRKAWRDLVIYGRHERMTAPGLPQSARPGKIAVFVPAWQESDVIAAMLGHARASWGDAPYRIFIGAYPNDAATIDAVADLACDDARMMLCINDRPGPTTKADCLNLLWRAMRAEEEQEGFRYKAVLLHDAEQVVTVVFPETRRKLRIMPSPTRQFSVAA</sequence>
<keyword evidence="2" id="KW-1185">Reference proteome</keyword>
<dbReference type="PATRIC" id="fig|1331060.3.peg.3767"/>
<accession>T0HH64</accession>
<dbReference type="Proteomes" id="UP000015531">
    <property type="component" value="Unassembled WGS sequence"/>
</dbReference>
<dbReference type="eggNOG" id="COG1215">
    <property type="taxonomic scope" value="Bacteria"/>
</dbReference>
<protein>
    <submittedName>
        <fullName evidence="1">Uncharacterized protein</fullName>
    </submittedName>
</protein>